<proteinExistence type="predicted"/>
<protein>
    <submittedName>
        <fullName evidence="3">Uncharacterized protein</fullName>
    </submittedName>
</protein>
<dbReference type="EMBL" id="CP023004">
    <property type="protein sequence ID" value="AWI08568.1"/>
    <property type="molecule type" value="Genomic_DNA"/>
</dbReference>
<feature type="compositionally biased region" description="Basic residues" evidence="1">
    <location>
        <begin position="38"/>
        <end position="55"/>
    </location>
</feature>
<gene>
    <name evidence="3" type="ORF">CKA38_04250</name>
</gene>
<evidence type="ECO:0000313" key="3">
    <source>
        <dbReference type="EMBL" id="AWI08568.1"/>
    </source>
</evidence>
<organism evidence="3 4">
    <name type="scientific">Ereboglobus luteus</name>
    <dbReference type="NCBI Taxonomy" id="1796921"/>
    <lineage>
        <taxon>Bacteria</taxon>
        <taxon>Pseudomonadati</taxon>
        <taxon>Verrucomicrobiota</taxon>
        <taxon>Opitutia</taxon>
        <taxon>Opitutales</taxon>
        <taxon>Opitutaceae</taxon>
        <taxon>Ereboglobus</taxon>
    </lineage>
</organism>
<dbReference type="AlphaFoldDB" id="A0A2U8E133"/>
<reference evidence="3 4" key="1">
    <citation type="journal article" date="2018" name="Syst. Appl. Microbiol.">
        <title>Ereboglobus luteus gen. nov. sp. nov. from cockroach guts, and new insights into the oxygen relationship of the genera Opitutus and Didymococcus (Verrucomicrobia: Opitutaceae).</title>
        <authorList>
            <person name="Tegtmeier D."/>
            <person name="Belitz A."/>
            <person name="Radek R."/>
            <person name="Heimerl T."/>
            <person name="Brune A."/>
        </authorList>
    </citation>
    <scope>NUCLEOTIDE SEQUENCE [LARGE SCALE GENOMIC DNA]</scope>
    <source>
        <strain evidence="3 4">Ho45</strain>
    </source>
</reference>
<dbReference type="KEGG" id="elut:CKA38_04250"/>
<evidence type="ECO:0000256" key="1">
    <source>
        <dbReference type="SAM" id="MobiDB-lite"/>
    </source>
</evidence>
<dbReference type="Proteomes" id="UP000244896">
    <property type="component" value="Chromosome"/>
</dbReference>
<dbReference type="RefSeq" id="WP_108824376.1">
    <property type="nucleotide sequence ID" value="NZ_CP023004.1"/>
</dbReference>
<evidence type="ECO:0000313" key="4">
    <source>
        <dbReference type="Proteomes" id="UP000244896"/>
    </source>
</evidence>
<accession>A0A2U8E133</accession>
<feature type="signal peptide" evidence="2">
    <location>
        <begin position="1"/>
        <end position="25"/>
    </location>
</feature>
<name>A0A2U8E133_9BACT</name>
<feature type="region of interest" description="Disordered" evidence="1">
    <location>
        <begin position="178"/>
        <end position="214"/>
    </location>
</feature>
<sequence>MKKIITPLLVLGLIFAFAGADVASAQPNRRPSAQGSHHYNKRPSHSSRPAVVHRSHYSRPHGHYRYRHGYYGWPYYVTSSYPYYYGSYGYTYPGVSVSYTTYADSGAPGYALGGALAGGVLGGIIGNNSGRHNTWAGAAIGSTIGLLAGSAADNAAVRQQRAEQQAAQIEADNMLYLRRQPAVQQPSTPAPQQPRRQTAPVSTPMSQANALFGR</sequence>
<feature type="chain" id="PRO_5015928133" evidence="2">
    <location>
        <begin position="26"/>
        <end position="214"/>
    </location>
</feature>
<keyword evidence="2" id="KW-0732">Signal</keyword>
<evidence type="ECO:0000256" key="2">
    <source>
        <dbReference type="SAM" id="SignalP"/>
    </source>
</evidence>
<keyword evidence="4" id="KW-1185">Reference proteome</keyword>
<feature type="compositionally biased region" description="Polar residues" evidence="1">
    <location>
        <begin position="203"/>
        <end position="214"/>
    </location>
</feature>
<feature type="compositionally biased region" description="Polar residues" evidence="1">
    <location>
        <begin position="26"/>
        <end position="37"/>
    </location>
</feature>
<feature type="region of interest" description="Disordered" evidence="1">
    <location>
        <begin position="26"/>
        <end position="55"/>
    </location>
</feature>